<dbReference type="PANTHER" id="PTHR42748:SF7">
    <property type="entry name" value="NMRA LIKE REDOX SENSOR 1-RELATED"/>
    <property type="match status" value="1"/>
</dbReference>
<sequence>MSRALLVTGATGKQGGSVIRALLARNADFRILAVTRDASSPSAQRLAAKSSNISLVQGNLDDTESIFQNAKKLTQLPIWGVFSVQLPGMNSKGPIIEEAQGKALVDSAIKHGAKHFVYSSVDRHGDKSIDNETNIPHFVSKHRIEHHLIDKAKGTDMSWTILRPVAFMENFQPNFFGKIFTTAWRQAVKSRPLQLISTDDIGTFGALSFLDPAKFNGQSISLAGDELTYSQMVQVFKKKTGAAPPTTFSFLASLVLWLSEEMGTMFAFFEREGYAADIPALKKTHPELKDLGTWLESSSWAKKQQ</sequence>
<dbReference type="FunFam" id="3.40.50.720:FF:000528">
    <property type="entry name" value="Nucleoside-diphosphate-sugar epimerase family protein"/>
    <property type="match status" value="1"/>
</dbReference>
<evidence type="ECO:0000259" key="3">
    <source>
        <dbReference type="Pfam" id="PF05368"/>
    </source>
</evidence>
<dbReference type="AlphaFoldDB" id="A0A9P5LKF8"/>
<comment type="caution">
    <text evidence="4">The sequence shown here is derived from an EMBL/GenBank/DDBJ whole genome shotgun (WGS) entry which is preliminary data.</text>
</comment>
<proteinExistence type="inferred from homology"/>
<reference evidence="4" key="1">
    <citation type="submission" date="2020-03" db="EMBL/GenBank/DDBJ databases">
        <title>Draft Genome Sequence of Cylindrodendrum hubeiense.</title>
        <authorList>
            <person name="Buettner E."/>
            <person name="Kellner H."/>
        </authorList>
    </citation>
    <scope>NUCLEOTIDE SEQUENCE</scope>
    <source>
        <strain evidence="4">IHI 201604</strain>
    </source>
</reference>
<protein>
    <recommendedName>
        <fullName evidence="3">NmrA-like domain-containing protein</fullName>
    </recommendedName>
</protein>
<dbReference type="OrthoDB" id="9997102at2759"/>
<gene>
    <name evidence="4" type="ORF">G7Z17_g2397</name>
</gene>
<evidence type="ECO:0000313" key="4">
    <source>
        <dbReference type="EMBL" id="KAF7555202.1"/>
    </source>
</evidence>
<evidence type="ECO:0000256" key="1">
    <source>
        <dbReference type="ARBA" id="ARBA00006328"/>
    </source>
</evidence>
<dbReference type="Pfam" id="PF05368">
    <property type="entry name" value="NmrA"/>
    <property type="match status" value="1"/>
</dbReference>
<comment type="similarity">
    <text evidence="1">Belongs to the NmrA-type oxidoreductase family.</text>
</comment>
<dbReference type="SUPFAM" id="SSF51735">
    <property type="entry name" value="NAD(P)-binding Rossmann-fold domains"/>
    <property type="match status" value="1"/>
</dbReference>
<dbReference type="InterPro" id="IPR051164">
    <property type="entry name" value="NmrA-like_oxidored"/>
</dbReference>
<keyword evidence="2" id="KW-0521">NADP</keyword>
<name>A0A9P5LKF8_9HYPO</name>
<dbReference type="EMBL" id="JAANBB010000023">
    <property type="protein sequence ID" value="KAF7555202.1"/>
    <property type="molecule type" value="Genomic_DNA"/>
</dbReference>
<evidence type="ECO:0000256" key="2">
    <source>
        <dbReference type="ARBA" id="ARBA00022857"/>
    </source>
</evidence>
<dbReference type="Gene3D" id="3.90.25.10">
    <property type="entry name" value="UDP-galactose 4-epimerase, domain 1"/>
    <property type="match status" value="1"/>
</dbReference>
<keyword evidence="5" id="KW-1185">Reference proteome</keyword>
<dbReference type="CDD" id="cd05251">
    <property type="entry name" value="NmrA_like_SDR_a"/>
    <property type="match status" value="1"/>
</dbReference>
<dbReference type="InterPro" id="IPR008030">
    <property type="entry name" value="NmrA-like"/>
</dbReference>
<dbReference type="GO" id="GO:0005634">
    <property type="term" value="C:nucleus"/>
    <property type="evidence" value="ECO:0007669"/>
    <property type="project" value="TreeGrafter"/>
</dbReference>
<dbReference type="Gene3D" id="3.40.50.720">
    <property type="entry name" value="NAD(P)-binding Rossmann-like Domain"/>
    <property type="match status" value="1"/>
</dbReference>
<dbReference type="Proteomes" id="UP000722485">
    <property type="component" value="Unassembled WGS sequence"/>
</dbReference>
<dbReference type="PANTHER" id="PTHR42748">
    <property type="entry name" value="NITROGEN METABOLITE REPRESSION PROTEIN NMRA FAMILY MEMBER"/>
    <property type="match status" value="1"/>
</dbReference>
<dbReference type="InterPro" id="IPR036291">
    <property type="entry name" value="NAD(P)-bd_dom_sf"/>
</dbReference>
<feature type="domain" description="NmrA-like" evidence="3">
    <location>
        <begin position="3"/>
        <end position="277"/>
    </location>
</feature>
<accession>A0A9P5LKF8</accession>
<evidence type="ECO:0000313" key="5">
    <source>
        <dbReference type="Proteomes" id="UP000722485"/>
    </source>
</evidence>
<organism evidence="4 5">
    <name type="scientific">Cylindrodendrum hubeiense</name>
    <dbReference type="NCBI Taxonomy" id="595255"/>
    <lineage>
        <taxon>Eukaryota</taxon>
        <taxon>Fungi</taxon>
        <taxon>Dikarya</taxon>
        <taxon>Ascomycota</taxon>
        <taxon>Pezizomycotina</taxon>
        <taxon>Sordariomycetes</taxon>
        <taxon>Hypocreomycetidae</taxon>
        <taxon>Hypocreales</taxon>
        <taxon>Nectriaceae</taxon>
        <taxon>Cylindrodendrum</taxon>
    </lineage>
</organism>